<proteinExistence type="predicted"/>
<dbReference type="OrthoDB" id="6059187at2"/>
<name>A0A4R3N0C5_9GAMM</name>
<dbReference type="RefSeq" id="WP_114960551.1">
    <property type="nucleotide sequence ID" value="NZ_MSZW01000022.1"/>
</dbReference>
<keyword evidence="3" id="KW-1185">Reference proteome</keyword>
<evidence type="ECO:0000256" key="1">
    <source>
        <dbReference type="SAM" id="SignalP"/>
    </source>
</evidence>
<dbReference type="EMBL" id="SMAP01000007">
    <property type="protein sequence ID" value="TCT22470.1"/>
    <property type="molecule type" value="Genomic_DNA"/>
</dbReference>
<feature type="chain" id="PRO_5020866430" evidence="1">
    <location>
        <begin position="22"/>
        <end position="140"/>
    </location>
</feature>
<dbReference type="Proteomes" id="UP000295414">
    <property type="component" value="Unassembled WGS sequence"/>
</dbReference>
<feature type="signal peptide" evidence="1">
    <location>
        <begin position="1"/>
        <end position="21"/>
    </location>
</feature>
<evidence type="ECO:0000313" key="2">
    <source>
        <dbReference type="EMBL" id="TCT22470.1"/>
    </source>
</evidence>
<reference evidence="2 3" key="1">
    <citation type="submission" date="2019-03" db="EMBL/GenBank/DDBJ databases">
        <title>Genomic Encyclopedia of Type Strains, Phase IV (KMG-IV): sequencing the most valuable type-strain genomes for metagenomic binning, comparative biology and taxonomic classification.</title>
        <authorList>
            <person name="Goeker M."/>
        </authorList>
    </citation>
    <scope>NUCLEOTIDE SEQUENCE [LARGE SCALE GENOMIC DNA]</scope>
    <source>
        <strain evidence="2 3">DSM 13605</strain>
    </source>
</reference>
<keyword evidence="1" id="KW-0732">Signal</keyword>
<sequence length="140" mass="14002">MTKFAAALVAASVAFAAPVFAQQQNDGIVIQINAGSAMTSTGGDYMNASSGQPVVVGEKVMVNAGSAATLVYKNGCKMELKQPGVYTVPGDCKVAGWTNDGMASGANAAIIAGVAAIGAAVLNNEKDVPVGPLSASIRHF</sequence>
<protein>
    <submittedName>
        <fullName evidence="2">Uncharacterized protein</fullName>
    </submittedName>
</protein>
<dbReference type="AlphaFoldDB" id="A0A4R3N0C5"/>
<comment type="caution">
    <text evidence="2">The sequence shown here is derived from an EMBL/GenBank/DDBJ whole genome shotgun (WGS) entry which is preliminary data.</text>
</comment>
<evidence type="ECO:0000313" key="3">
    <source>
        <dbReference type="Proteomes" id="UP000295414"/>
    </source>
</evidence>
<gene>
    <name evidence="2" type="ORF">EDC34_10717</name>
</gene>
<accession>A0A4R3N0C5</accession>
<organism evidence="2 3">
    <name type="scientific">Thermomonas haemolytica</name>
    <dbReference type="NCBI Taxonomy" id="141949"/>
    <lineage>
        <taxon>Bacteria</taxon>
        <taxon>Pseudomonadati</taxon>
        <taxon>Pseudomonadota</taxon>
        <taxon>Gammaproteobacteria</taxon>
        <taxon>Lysobacterales</taxon>
        <taxon>Lysobacteraceae</taxon>
        <taxon>Thermomonas</taxon>
    </lineage>
</organism>